<dbReference type="GO" id="GO:0006417">
    <property type="term" value="P:regulation of translation"/>
    <property type="evidence" value="ECO:0007669"/>
    <property type="project" value="TreeGrafter"/>
</dbReference>
<dbReference type="PANTHER" id="PTHR13389">
    <property type="entry name" value="PUMILIO HOMOLOG 3"/>
    <property type="match status" value="1"/>
</dbReference>
<sequence length="143" mass="16155">MVVICDGDYNLDINLYCFELLTYQELMDFRVVDIIAKLRLQKSGVMRRMTSIVQPILEKGIVDHTITHKLLIVYLTIADKDKSQSSSQTKDSDSNESGEEAKDEQEEIDLEENVAVAGGKKDSLLRRQELLVTSGLAEVCAMW</sequence>
<evidence type="ECO:0000256" key="1">
    <source>
        <dbReference type="SAM" id="MobiDB-lite"/>
    </source>
</evidence>
<evidence type="ECO:0000313" key="2">
    <source>
        <dbReference type="EMBL" id="VVA97930.1"/>
    </source>
</evidence>
<dbReference type="AlphaFoldDB" id="A0A565BAI4"/>
<dbReference type="EMBL" id="CABITT030000003">
    <property type="protein sequence ID" value="VVA97930.1"/>
    <property type="molecule type" value="Genomic_DNA"/>
</dbReference>
<protein>
    <submittedName>
        <fullName evidence="2">Uncharacterized protein</fullName>
    </submittedName>
</protein>
<accession>A0A565BAI4</accession>
<dbReference type="Proteomes" id="UP000489600">
    <property type="component" value="Unassembled WGS sequence"/>
</dbReference>
<reference evidence="2" key="1">
    <citation type="submission" date="2019-07" db="EMBL/GenBank/DDBJ databases">
        <authorList>
            <person name="Dittberner H."/>
        </authorList>
    </citation>
    <scope>NUCLEOTIDE SEQUENCE [LARGE SCALE GENOMIC DNA]</scope>
</reference>
<feature type="compositionally biased region" description="Acidic residues" evidence="1">
    <location>
        <begin position="94"/>
        <end position="112"/>
    </location>
</feature>
<keyword evidence="3" id="KW-1185">Reference proteome</keyword>
<dbReference type="GO" id="GO:0003729">
    <property type="term" value="F:mRNA binding"/>
    <property type="evidence" value="ECO:0007669"/>
    <property type="project" value="TreeGrafter"/>
</dbReference>
<feature type="region of interest" description="Disordered" evidence="1">
    <location>
        <begin position="81"/>
        <end position="114"/>
    </location>
</feature>
<dbReference type="InterPro" id="IPR040059">
    <property type="entry name" value="PUM3"/>
</dbReference>
<name>A0A565BAI4_9BRAS</name>
<dbReference type="PANTHER" id="PTHR13389:SF0">
    <property type="entry name" value="PUMILIO HOMOLOG 3"/>
    <property type="match status" value="1"/>
</dbReference>
<dbReference type="GO" id="GO:0005730">
    <property type="term" value="C:nucleolus"/>
    <property type="evidence" value="ECO:0007669"/>
    <property type="project" value="TreeGrafter"/>
</dbReference>
<proteinExistence type="predicted"/>
<gene>
    <name evidence="2" type="ORF">ANE_LOCUS8375</name>
</gene>
<comment type="caution">
    <text evidence="2">The sequence shown here is derived from an EMBL/GenBank/DDBJ whole genome shotgun (WGS) entry which is preliminary data.</text>
</comment>
<organism evidence="2 3">
    <name type="scientific">Arabis nemorensis</name>
    <dbReference type="NCBI Taxonomy" id="586526"/>
    <lineage>
        <taxon>Eukaryota</taxon>
        <taxon>Viridiplantae</taxon>
        <taxon>Streptophyta</taxon>
        <taxon>Embryophyta</taxon>
        <taxon>Tracheophyta</taxon>
        <taxon>Spermatophyta</taxon>
        <taxon>Magnoliopsida</taxon>
        <taxon>eudicotyledons</taxon>
        <taxon>Gunneridae</taxon>
        <taxon>Pentapetalae</taxon>
        <taxon>rosids</taxon>
        <taxon>malvids</taxon>
        <taxon>Brassicales</taxon>
        <taxon>Brassicaceae</taxon>
        <taxon>Arabideae</taxon>
        <taxon>Arabis</taxon>
    </lineage>
</organism>
<evidence type="ECO:0000313" key="3">
    <source>
        <dbReference type="Proteomes" id="UP000489600"/>
    </source>
</evidence>
<dbReference type="OrthoDB" id="1737666at2759"/>